<reference evidence="1" key="1">
    <citation type="journal article" date="2019" name="Environ. Microbiol.">
        <title>Fungal ecological strategies reflected in gene transcription - a case study of two litter decomposers.</title>
        <authorList>
            <person name="Barbi F."/>
            <person name="Kohler A."/>
            <person name="Barry K."/>
            <person name="Baskaran P."/>
            <person name="Daum C."/>
            <person name="Fauchery L."/>
            <person name="Ihrmark K."/>
            <person name="Kuo A."/>
            <person name="LaButti K."/>
            <person name="Lipzen A."/>
            <person name="Morin E."/>
            <person name="Grigoriev I.V."/>
            <person name="Henrissat B."/>
            <person name="Lindahl B."/>
            <person name="Martin F."/>
        </authorList>
    </citation>
    <scope>NUCLEOTIDE SEQUENCE</scope>
    <source>
        <strain evidence="1">JB14</strain>
    </source>
</reference>
<accession>A0A6A4HSH4</accession>
<sequence length="271" mass="29968">MSLTRDLLSLRQCSAFFAKLSRAWPDWALQGTALALLTCGLRMNILLEQLRVTEIRLNRRDRKLADKVLGSTFPSQLALNSFVDPVTNWSQPSNIPNVSSWLPRIHDVKKITDFCIDTIGWNSAQALSKFHEKLWPGIIIRVLCSGVNDMIRVTFSTADFMKLAHLTASSRTNVRVQVPVPIIASATRQAHKIVGLAGRLGPHPPLTPQNINAVVSFASTSGSRLSPIDLTSEDDLSTAPKRIFSPIDLTGSTMPKRFLSPIDLTSKEDNE</sequence>
<dbReference type="EMBL" id="ML769454">
    <property type="protein sequence ID" value="KAE9400670.1"/>
    <property type="molecule type" value="Genomic_DNA"/>
</dbReference>
<dbReference type="Proteomes" id="UP000799118">
    <property type="component" value="Unassembled WGS sequence"/>
</dbReference>
<keyword evidence="2" id="KW-1185">Reference proteome</keyword>
<protein>
    <submittedName>
        <fullName evidence="1">Uncharacterized protein</fullName>
    </submittedName>
</protein>
<evidence type="ECO:0000313" key="1">
    <source>
        <dbReference type="EMBL" id="KAE9400670.1"/>
    </source>
</evidence>
<dbReference type="OrthoDB" id="3005703at2759"/>
<evidence type="ECO:0000313" key="2">
    <source>
        <dbReference type="Proteomes" id="UP000799118"/>
    </source>
</evidence>
<name>A0A6A4HSH4_9AGAR</name>
<proteinExistence type="predicted"/>
<gene>
    <name evidence="1" type="ORF">BT96DRAFT_975187</name>
</gene>
<dbReference type="AlphaFoldDB" id="A0A6A4HSH4"/>
<organism evidence="1 2">
    <name type="scientific">Gymnopus androsaceus JB14</name>
    <dbReference type="NCBI Taxonomy" id="1447944"/>
    <lineage>
        <taxon>Eukaryota</taxon>
        <taxon>Fungi</taxon>
        <taxon>Dikarya</taxon>
        <taxon>Basidiomycota</taxon>
        <taxon>Agaricomycotina</taxon>
        <taxon>Agaricomycetes</taxon>
        <taxon>Agaricomycetidae</taxon>
        <taxon>Agaricales</taxon>
        <taxon>Marasmiineae</taxon>
        <taxon>Omphalotaceae</taxon>
        <taxon>Gymnopus</taxon>
    </lineage>
</organism>